<evidence type="ECO:0000313" key="2">
    <source>
        <dbReference type="EMBL" id="VDN19937.1"/>
    </source>
</evidence>
<organism evidence="2 3">
    <name type="scientific">Dibothriocephalus latus</name>
    <name type="common">Fish tapeworm</name>
    <name type="synonym">Diphyllobothrium latum</name>
    <dbReference type="NCBI Taxonomy" id="60516"/>
    <lineage>
        <taxon>Eukaryota</taxon>
        <taxon>Metazoa</taxon>
        <taxon>Spiralia</taxon>
        <taxon>Lophotrochozoa</taxon>
        <taxon>Platyhelminthes</taxon>
        <taxon>Cestoda</taxon>
        <taxon>Eucestoda</taxon>
        <taxon>Diphyllobothriidea</taxon>
        <taxon>Diphyllobothriidae</taxon>
        <taxon>Dibothriocephalus</taxon>
    </lineage>
</organism>
<dbReference type="AlphaFoldDB" id="A0A3P7M838"/>
<feature type="compositionally biased region" description="Low complexity" evidence="1">
    <location>
        <begin position="113"/>
        <end position="135"/>
    </location>
</feature>
<keyword evidence="3" id="KW-1185">Reference proteome</keyword>
<reference evidence="2 3" key="1">
    <citation type="submission" date="2018-11" db="EMBL/GenBank/DDBJ databases">
        <authorList>
            <consortium name="Pathogen Informatics"/>
        </authorList>
    </citation>
    <scope>NUCLEOTIDE SEQUENCE [LARGE SCALE GENOMIC DNA]</scope>
</reference>
<evidence type="ECO:0000256" key="1">
    <source>
        <dbReference type="SAM" id="MobiDB-lite"/>
    </source>
</evidence>
<dbReference type="OrthoDB" id="8862460at2759"/>
<dbReference type="EMBL" id="UYRU01070562">
    <property type="protein sequence ID" value="VDN19937.1"/>
    <property type="molecule type" value="Genomic_DNA"/>
</dbReference>
<evidence type="ECO:0000313" key="3">
    <source>
        <dbReference type="Proteomes" id="UP000281553"/>
    </source>
</evidence>
<gene>
    <name evidence="2" type="ORF">DILT_LOCUS13517</name>
</gene>
<feature type="compositionally biased region" description="Basic and acidic residues" evidence="1">
    <location>
        <begin position="1"/>
        <end position="19"/>
    </location>
</feature>
<feature type="compositionally biased region" description="Polar residues" evidence="1">
    <location>
        <begin position="37"/>
        <end position="52"/>
    </location>
</feature>
<feature type="compositionally biased region" description="Polar residues" evidence="1">
    <location>
        <begin position="162"/>
        <end position="171"/>
    </location>
</feature>
<protein>
    <submittedName>
        <fullName evidence="2">Uncharacterized protein</fullName>
    </submittedName>
</protein>
<proteinExistence type="predicted"/>
<feature type="region of interest" description="Disordered" evidence="1">
    <location>
        <begin position="1"/>
        <end position="171"/>
    </location>
</feature>
<accession>A0A3P7M838</accession>
<feature type="region of interest" description="Disordered" evidence="1">
    <location>
        <begin position="234"/>
        <end position="267"/>
    </location>
</feature>
<dbReference type="Proteomes" id="UP000281553">
    <property type="component" value="Unassembled WGS sequence"/>
</dbReference>
<feature type="compositionally biased region" description="Low complexity" evidence="1">
    <location>
        <begin position="78"/>
        <end position="92"/>
    </location>
</feature>
<sequence>MSSICDKAEERDCKEDESVARNPGVLPQSDEMDSCGRQETCNLAQSLPAQSDATEEESRAAEVSTIETPEMVVSTDETSVPPTAPTTTTCGTNYAAEEGSHCGDDCPSDGEASSNGSTSSTGSSSGSGSDSYTSSPKNNRNCRSRGFGVLSDISERTEETETTAPSSLMGQCERNSVSTLLDLALQQSRLVTAERDPEEIGGLAAWPSLPSEEIVFGSPPLSFLKLTGGAMTTENSTTVVTEPPPSTPTTGEGSHSKEAGFSNTKDPGDGAAVVKRVIVTSTSTIITIRAIGIERADPRVISITTTIAVMIGEMRTRCVPSATKNAAVRVNHVRVQLPTEEIVSIRVTKSGDTAICDLMTLRWEITGSKLGRKSKGTRERDCEVSSSSDRIYCHNSQHLHRALNPVDLATYYGLRLLLLQHSYPVSLLCAIDECLLPRPADSLDTFLLQ</sequence>
<name>A0A3P7M838_DIBLA</name>